<gene>
    <name evidence="2" type="ORF">MC378_13005</name>
</gene>
<dbReference type="PROSITE" id="PS50042">
    <property type="entry name" value="CNMP_BINDING_3"/>
    <property type="match status" value="1"/>
</dbReference>
<dbReference type="InterPro" id="IPR014710">
    <property type="entry name" value="RmlC-like_jellyroll"/>
</dbReference>
<feature type="domain" description="Cyclic nucleotide-binding" evidence="1">
    <location>
        <begin position="1"/>
        <end position="70"/>
    </location>
</feature>
<dbReference type="Pfam" id="PF00027">
    <property type="entry name" value="cNMP_binding"/>
    <property type="match status" value="1"/>
</dbReference>
<dbReference type="InterPro" id="IPR018490">
    <property type="entry name" value="cNMP-bd_dom_sf"/>
</dbReference>
<evidence type="ECO:0000313" key="3">
    <source>
        <dbReference type="Proteomes" id="UP001139369"/>
    </source>
</evidence>
<name>A0A9X1VPV9_9FLAO</name>
<sequence length="82" mass="9590">MYFILEGEVDVEIPENHITLTQGDFFGEIALLKDVKRTATVRAKRRCEVLELTTYDLKRLVQSKPDLIEKIEAIAKNRFDFF</sequence>
<protein>
    <submittedName>
        <fullName evidence="2">Cyclic nucleotide-binding domain-containing protein</fullName>
    </submittedName>
</protein>
<dbReference type="PROSITE" id="PS00889">
    <property type="entry name" value="CNMP_BINDING_2"/>
    <property type="match status" value="1"/>
</dbReference>
<proteinExistence type="predicted"/>
<dbReference type="AlphaFoldDB" id="A0A9X1VPV9"/>
<dbReference type="InterPro" id="IPR018488">
    <property type="entry name" value="cNMP-bd_CS"/>
</dbReference>
<comment type="caution">
    <text evidence="2">The sequence shown here is derived from an EMBL/GenBank/DDBJ whole genome shotgun (WGS) entry which is preliminary data.</text>
</comment>
<dbReference type="Gene3D" id="2.60.120.10">
    <property type="entry name" value="Jelly Rolls"/>
    <property type="match status" value="1"/>
</dbReference>
<evidence type="ECO:0000313" key="2">
    <source>
        <dbReference type="EMBL" id="MCI2230090.1"/>
    </source>
</evidence>
<organism evidence="2 3">
    <name type="scientific">Polaribacter marinus</name>
    <dbReference type="NCBI Taxonomy" id="2916838"/>
    <lineage>
        <taxon>Bacteria</taxon>
        <taxon>Pseudomonadati</taxon>
        <taxon>Bacteroidota</taxon>
        <taxon>Flavobacteriia</taxon>
        <taxon>Flavobacteriales</taxon>
        <taxon>Flavobacteriaceae</taxon>
    </lineage>
</organism>
<dbReference type="SUPFAM" id="SSF51206">
    <property type="entry name" value="cAMP-binding domain-like"/>
    <property type="match status" value="1"/>
</dbReference>
<dbReference type="InterPro" id="IPR000595">
    <property type="entry name" value="cNMP-bd_dom"/>
</dbReference>
<dbReference type="PANTHER" id="PTHR23011:SF28">
    <property type="entry name" value="CYCLIC NUCLEOTIDE-BINDING DOMAIN CONTAINING PROTEIN"/>
    <property type="match status" value="1"/>
</dbReference>
<accession>A0A9X1VPV9</accession>
<keyword evidence="3" id="KW-1185">Reference proteome</keyword>
<dbReference type="PANTHER" id="PTHR23011">
    <property type="entry name" value="CYCLIC NUCLEOTIDE-BINDING DOMAIN CONTAINING PROTEIN"/>
    <property type="match status" value="1"/>
</dbReference>
<evidence type="ECO:0000259" key="1">
    <source>
        <dbReference type="PROSITE" id="PS50042"/>
    </source>
</evidence>
<dbReference type="CDD" id="cd00038">
    <property type="entry name" value="CAP_ED"/>
    <property type="match status" value="1"/>
</dbReference>
<dbReference type="Proteomes" id="UP001139369">
    <property type="component" value="Unassembled WGS sequence"/>
</dbReference>
<dbReference type="EMBL" id="JAKQYM010000010">
    <property type="protein sequence ID" value="MCI2230090.1"/>
    <property type="molecule type" value="Genomic_DNA"/>
</dbReference>
<reference evidence="2" key="1">
    <citation type="submission" date="2022-02" db="EMBL/GenBank/DDBJ databases">
        <title>Polaribacter sp. MSW13, isolated from seawater.</title>
        <authorList>
            <person name="Kristyanto S."/>
            <person name="Jung J."/>
            <person name="Jeon C.O."/>
        </authorList>
    </citation>
    <scope>NUCLEOTIDE SEQUENCE</scope>
    <source>
        <strain evidence="2">MSW13</strain>
    </source>
</reference>